<evidence type="ECO:0000256" key="1">
    <source>
        <dbReference type="SAM" id="MobiDB-lite"/>
    </source>
</evidence>
<keyword evidence="3" id="KW-1185">Reference proteome</keyword>
<evidence type="ECO:0000313" key="3">
    <source>
        <dbReference type="Proteomes" id="UP000073492"/>
    </source>
</evidence>
<sequence length="132" mass="14575">MNRPPDFTLRKYDLNKKRDIFSLTNCQQFRTHNKTSSIDERQHTMATETQHRSRRACSDPIGNGTGESVASDYKGCGVCANNDKYGFGSSVCGRCNRCHDCGSSNNGIGPFQAVYLGGKKVVQKAFGSKEVK</sequence>
<dbReference type="AlphaFoldDB" id="A0A139IPX0"/>
<dbReference type="OrthoDB" id="3649352at2759"/>
<evidence type="ECO:0000313" key="2">
    <source>
        <dbReference type="EMBL" id="KXT16813.1"/>
    </source>
</evidence>
<dbReference type="Proteomes" id="UP000073492">
    <property type="component" value="Unassembled WGS sequence"/>
</dbReference>
<name>A0A139IPX0_9PEZI</name>
<proteinExistence type="predicted"/>
<dbReference type="EMBL" id="LFZO01000029">
    <property type="protein sequence ID" value="KXT16813.1"/>
    <property type="molecule type" value="Genomic_DNA"/>
</dbReference>
<reference evidence="2 3" key="1">
    <citation type="submission" date="2015-07" db="EMBL/GenBank/DDBJ databases">
        <title>Comparative genomics of the Sigatoka disease complex on banana suggests a link between parallel evolutionary changes in Pseudocercospora fijiensis and Pseudocercospora eumusae and increased virulence on the banana host.</title>
        <authorList>
            <person name="Chang T.-C."/>
            <person name="Salvucci A."/>
            <person name="Crous P.W."/>
            <person name="Stergiopoulos I."/>
        </authorList>
    </citation>
    <scope>NUCLEOTIDE SEQUENCE [LARGE SCALE GENOMIC DNA]</scope>
    <source>
        <strain evidence="2 3">CBS 116634</strain>
    </source>
</reference>
<feature type="region of interest" description="Disordered" evidence="1">
    <location>
        <begin position="33"/>
        <end position="62"/>
    </location>
</feature>
<gene>
    <name evidence="2" type="ORF">AC579_6830</name>
</gene>
<accession>A0A139IPX0</accession>
<protein>
    <submittedName>
        <fullName evidence="2">Uncharacterized protein</fullName>
    </submittedName>
</protein>
<comment type="caution">
    <text evidence="2">The sequence shown here is derived from an EMBL/GenBank/DDBJ whole genome shotgun (WGS) entry which is preliminary data.</text>
</comment>
<organism evidence="2 3">
    <name type="scientific">Pseudocercospora musae</name>
    <dbReference type="NCBI Taxonomy" id="113226"/>
    <lineage>
        <taxon>Eukaryota</taxon>
        <taxon>Fungi</taxon>
        <taxon>Dikarya</taxon>
        <taxon>Ascomycota</taxon>
        <taxon>Pezizomycotina</taxon>
        <taxon>Dothideomycetes</taxon>
        <taxon>Dothideomycetidae</taxon>
        <taxon>Mycosphaerellales</taxon>
        <taxon>Mycosphaerellaceae</taxon>
        <taxon>Pseudocercospora</taxon>
    </lineage>
</organism>